<sequence length="193" mass="21039">MQPSKCWPKPVEGLALHVNRDVLVTMLRGIFPKDLRLLVMSEDHTPDPPAEINRRSQANIGQSQSAEPLRGVCQSLQKLKNGLTKKLPKPFKRKRNRAIVVQNIELQSAPAPAVQIQAAPSGAEEGPDPKLVDAELQGAREGTESMRLLGGHVTSEAFAASNTSAGLTTMDDFETTYLQPLKIIDAVLEKITD</sequence>
<reference evidence="2" key="1">
    <citation type="journal article" date="2020" name="New Phytol.">
        <title>Comparative genomics reveals dynamic genome evolution in host specialist ectomycorrhizal fungi.</title>
        <authorList>
            <person name="Lofgren L.A."/>
            <person name="Nguyen N.H."/>
            <person name="Vilgalys R."/>
            <person name="Ruytinx J."/>
            <person name="Liao H.L."/>
            <person name="Branco S."/>
            <person name="Kuo A."/>
            <person name="LaButti K."/>
            <person name="Lipzen A."/>
            <person name="Andreopoulos W."/>
            <person name="Pangilinan J."/>
            <person name="Riley R."/>
            <person name="Hundley H."/>
            <person name="Na H."/>
            <person name="Barry K."/>
            <person name="Grigoriev I.V."/>
            <person name="Stajich J.E."/>
            <person name="Kennedy P.G."/>
        </authorList>
    </citation>
    <scope>NUCLEOTIDE SEQUENCE</scope>
    <source>
        <strain evidence="2">FC203</strain>
    </source>
</reference>
<dbReference type="RefSeq" id="XP_041224601.1">
    <property type="nucleotide sequence ID" value="XM_041365641.1"/>
</dbReference>
<accession>A0AAD4HIM5</accession>
<dbReference type="AlphaFoldDB" id="A0AAD4HIM5"/>
<dbReference type="Proteomes" id="UP001195769">
    <property type="component" value="Unassembled WGS sequence"/>
</dbReference>
<keyword evidence="3" id="KW-1185">Reference proteome</keyword>
<dbReference type="EMBL" id="JABBWK010000035">
    <property type="protein sequence ID" value="KAG1899025.1"/>
    <property type="molecule type" value="Genomic_DNA"/>
</dbReference>
<evidence type="ECO:0000313" key="2">
    <source>
        <dbReference type="EMBL" id="KAG1899025.1"/>
    </source>
</evidence>
<feature type="non-terminal residue" evidence="2">
    <location>
        <position position="1"/>
    </location>
</feature>
<feature type="region of interest" description="Disordered" evidence="1">
    <location>
        <begin position="46"/>
        <end position="67"/>
    </location>
</feature>
<evidence type="ECO:0000256" key="1">
    <source>
        <dbReference type="SAM" id="MobiDB-lite"/>
    </source>
</evidence>
<name>A0AAD4HIM5_9AGAM</name>
<proteinExistence type="predicted"/>
<dbReference type="GeneID" id="64659939"/>
<gene>
    <name evidence="2" type="ORF">F5891DRAFT_1173935</name>
</gene>
<organism evidence="2 3">
    <name type="scientific">Suillus fuscotomentosus</name>
    <dbReference type="NCBI Taxonomy" id="1912939"/>
    <lineage>
        <taxon>Eukaryota</taxon>
        <taxon>Fungi</taxon>
        <taxon>Dikarya</taxon>
        <taxon>Basidiomycota</taxon>
        <taxon>Agaricomycotina</taxon>
        <taxon>Agaricomycetes</taxon>
        <taxon>Agaricomycetidae</taxon>
        <taxon>Boletales</taxon>
        <taxon>Suillineae</taxon>
        <taxon>Suillaceae</taxon>
        <taxon>Suillus</taxon>
    </lineage>
</organism>
<feature type="compositionally biased region" description="Polar residues" evidence="1">
    <location>
        <begin position="55"/>
        <end position="66"/>
    </location>
</feature>
<evidence type="ECO:0000313" key="3">
    <source>
        <dbReference type="Proteomes" id="UP001195769"/>
    </source>
</evidence>
<comment type="caution">
    <text evidence="2">The sequence shown here is derived from an EMBL/GenBank/DDBJ whole genome shotgun (WGS) entry which is preliminary data.</text>
</comment>
<protein>
    <submittedName>
        <fullName evidence="2">Uncharacterized protein</fullName>
    </submittedName>
</protein>